<dbReference type="Proteomes" id="UP001597326">
    <property type="component" value="Unassembled WGS sequence"/>
</dbReference>
<name>A0ABW4RZR4_9ACTN</name>
<evidence type="ECO:0000313" key="2">
    <source>
        <dbReference type="Proteomes" id="UP001597326"/>
    </source>
</evidence>
<sequence>MISAEALVALCEQHWYDTALSMLNVRLREGDDDPAIVEAHRLAVVAQRVLSLDAEDFGELADSVADRPWAEQLRACSFPKGPRDEARGALASLVPLYQLMLEVLNLRAERGEPQALVVTAHLIGEYLCQLAWEQQLGHGGDPLQLAGQVGERWGTDDPACPHNSAMRATARRAVNASAGDQVGFTSYLDKFHSRLGDTLAVCAMNHETIEAGERPDVGPTCPNPCSWALRWDRDTRRDLDGRLRLALVYLDSPLVALRHHAPVGHFFGVPSVAEISEGWVRTWQKLSIQWPDGSNPLVGAVPTDPDEALPGLSALISTVAGHPVGQGSLLRQIGDDIIAALARAQA</sequence>
<gene>
    <name evidence="1" type="ORF">ACFSCS_12150</name>
</gene>
<protein>
    <recommendedName>
        <fullName evidence="3">Questin oxidase family protein</fullName>
    </recommendedName>
</protein>
<keyword evidence="2" id="KW-1185">Reference proteome</keyword>
<proteinExistence type="predicted"/>
<reference evidence="2" key="1">
    <citation type="journal article" date="2019" name="Int. J. Syst. Evol. Microbiol.">
        <title>The Global Catalogue of Microorganisms (GCM) 10K type strain sequencing project: providing services to taxonomists for standard genome sequencing and annotation.</title>
        <authorList>
            <consortium name="The Broad Institute Genomics Platform"/>
            <consortium name="The Broad Institute Genome Sequencing Center for Infectious Disease"/>
            <person name="Wu L."/>
            <person name="Ma J."/>
        </authorList>
    </citation>
    <scope>NUCLEOTIDE SEQUENCE [LARGE SCALE GENOMIC DNA]</scope>
    <source>
        <strain evidence="2">CAIM 431</strain>
    </source>
</reference>
<dbReference type="EMBL" id="JBHUFZ010000028">
    <property type="protein sequence ID" value="MFD1890928.1"/>
    <property type="molecule type" value="Genomic_DNA"/>
</dbReference>
<comment type="caution">
    <text evidence="1">The sequence shown here is derived from an EMBL/GenBank/DDBJ whole genome shotgun (WGS) entry which is preliminary data.</text>
</comment>
<accession>A0ABW4RZR4</accession>
<organism evidence="1 2">
    <name type="scientific">Luteococcus peritonei</name>
    <dbReference type="NCBI Taxonomy" id="88874"/>
    <lineage>
        <taxon>Bacteria</taxon>
        <taxon>Bacillati</taxon>
        <taxon>Actinomycetota</taxon>
        <taxon>Actinomycetes</taxon>
        <taxon>Propionibacteriales</taxon>
        <taxon>Propionibacteriaceae</taxon>
        <taxon>Luteococcus</taxon>
    </lineage>
</organism>
<dbReference type="RefSeq" id="WP_343874483.1">
    <property type="nucleotide sequence ID" value="NZ_BAAAIX010000026.1"/>
</dbReference>
<evidence type="ECO:0000313" key="1">
    <source>
        <dbReference type="EMBL" id="MFD1890928.1"/>
    </source>
</evidence>
<evidence type="ECO:0008006" key="3">
    <source>
        <dbReference type="Google" id="ProtNLM"/>
    </source>
</evidence>